<keyword evidence="1" id="KW-0812">Transmembrane</keyword>
<name>W6T9Y2_9LACO</name>
<evidence type="ECO:0000313" key="2">
    <source>
        <dbReference type="EMBL" id="ETY75312.1"/>
    </source>
</evidence>
<accession>W6T9Y2</accession>
<keyword evidence="1" id="KW-0472">Membrane</keyword>
<organism evidence="2 3">
    <name type="scientific">Lactiplantibacillus fabifermentans T30PCM01</name>
    <dbReference type="NCBI Taxonomy" id="1400520"/>
    <lineage>
        <taxon>Bacteria</taxon>
        <taxon>Bacillati</taxon>
        <taxon>Bacillota</taxon>
        <taxon>Bacilli</taxon>
        <taxon>Lactobacillales</taxon>
        <taxon>Lactobacillaceae</taxon>
        <taxon>Lactiplantibacillus</taxon>
    </lineage>
</organism>
<keyword evidence="1" id="KW-1133">Transmembrane helix</keyword>
<dbReference type="HOGENOM" id="CLU_1538138_0_0_9"/>
<reference evidence="2 3" key="1">
    <citation type="journal article" date="2014" name="Genome Announc.">
        <title>Genome Sequence of Lactobacillus fabifermentans Strain T30PCM01, Isolated from Fermenting Grape Marc.</title>
        <authorList>
            <person name="Treu L."/>
            <person name="Vendramin V."/>
            <person name="Bovo B."/>
            <person name="Giacomini A."/>
            <person name="Corich V."/>
            <person name="Campanaro S."/>
        </authorList>
    </citation>
    <scope>NUCLEOTIDE SEQUENCE [LARGE SCALE GENOMIC DNA]</scope>
    <source>
        <strain evidence="2 3">T30PCM01</strain>
    </source>
</reference>
<sequence>MHYFYPQIFMIDFSADEYINFRNNLYLLIGINLIVSCYLNWKFQNSMKKVLAEQKVFSTNKIGAIAYLKKSEPIMAISLIFLILFVTLTGFENGSILLQALLFTIIICGLYKQYIVLSIWSKQVTLNSTTIQSAHFWLRTYYFTGDILKIPITLLCLDFFNYLPDMLL</sequence>
<evidence type="ECO:0000256" key="1">
    <source>
        <dbReference type="SAM" id="Phobius"/>
    </source>
</evidence>
<comment type="caution">
    <text evidence="2">The sequence shown here is derived from an EMBL/GenBank/DDBJ whole genome shotgun (WGS) entry which is preliminary data.</text>
</comment>
<dbReference type="AlphaFoldDB" id="W6T9Y2"/>
<dbReference type="Proteomes" id="UP000019247">
    <property type="component" value="Unassembled WGS sequence"/>
</dbReference>
<feature type="transmembrane region" description="Helical" evidence="1">
    <location>
        <begin position="24"/>
        <end position="41"/>
    </location>
</feature>
<dbReference type="EMBL" id="AWWK01000013">
    <property type="protein sequence ID" value="ETY75312.1"/>
    <property type="molecule type" value="Genomic_DNA"/>
</dbReference>
<proteinExistence type="predicted"/>
<protein>
    <submittedName>
        <fullName evidence="2">Uncharacterized protein</fullName>
    </submittedName>
</protein>
<feature type="transmembrane region" description="Helical" evidence="1">
    <location>
        <begin position="141"/>
        <end position="163"/>
    </location>
</feature>
<feature type="transmembrane region" description="Helical" evidence="1">
    <location>
        <begin position="97"/>
        <end position="120"/>
    </location>
</feature>
<gene>
    <name evidence="2" type="ORF">LFAB_02470</name>
</gene>
<evidence type="ECO:0000313" key="3">
    <source>
        <dbReference type="Proteomes" id="UP000019247"/>
    </source>
</evidence>
<dbReference type="RefSeq" id="WP_024625760.1">
    <property type="nucleotide sequence ID" value="NZ_KK036466.1"/>
</dbReference>
<feature type="transmembrane region" description="Helical" evidence="1">
    <location>
        <begin position="74"/>
        <end position="91"/>
    </location>
</feature>